<dbReference type="InterPro" id="IPR021866">
    <property type="entry name" value="SpoIIAA-like"/>
</dbReference>
<dbReference type="SUPFAM" id="SSF52091">
    <property type="entry name" value="SpoIIaa-like"/>
    <property type="match status" value="1"/>
</dbReference>
<name>A0A7D5Z939_9NEIS</name>
<dbReference type="InterPro" id="IPR036513">
    <property type="entry name" value="STAS_dom_sf"/>
</dbReference>
<dbReference type="Gene3D" id="3.40.50.10600">
    <property type="entry name" value="SpoIIaa-like domains"/>
    <property type="match status" value="1"/>
</dbReference>
<dbReference type="RefSeq" id="WP_180307351.1">
    <property type="nucleotide sequence ID" value="NZ_CP058952.1"/>
</dbReference>
<reference evidence="1 2" key="1">
    <citation type="journal article" date="2016" name="Int. J. Syst. Evol. Microbiol.">
        <title>Chitinibacter fontanus sp. nov., isolated from a spring.</title>
        <authorList>
            <person name="Sheu S.Y."/>
            <person name="Li Y.S."/>
            <person name="Young C.C."/>
            <person name="Chen W.M."/>
        </authorList>
    </citation>
    <scope>NUCLEOTIDE SEQUENCE [LARGE SCALE GENOMIC DNA]</scope>
    <source>
        <strain evidence="1 2">STM-7</strain>
    </source>
</reference>
<keyword evidence="2" id="KW-1185">Reference proteome</keyword>
<dbReference type="AlphaFoldDB" id="A0A7D5Z939"/>
<organism evidence="1 2">
    <name type="scientific">Chitinibacter fontanus</name>
    <dbReference type="NCBI Taxonomy" id="1737446"/>
    <lineage>
        <taxon>Bacteria</taxon>
        <taxon>Pseudomonadati</taxon>
        <taxon>Pseudomonadota</taxon>
        <taxon>Betaproteobacteria</taxon>
        <taxon>Neisseriales</taxon>
        <taxon>Chitinibacteraceae</taxon>
        <taxon>Chitinibacter</taxon>
    </lineage>
</organism>
<proteinExistence type="predicted"/>
<dbReference type="InterPro" id="IPR038396">
    <property type="entry name" value="SpoIIAA-like_sf"/>
</dbReference>
<evidence type="ECO:0000313" key="2">
    <source>
        <dbReference type="Proteomes" id="UP000510822"/>
    </source>
</evidence>
<dbReference type="EMBL" id="CP058952">
    <property type="protein sequence ID" value="QLI80206.1"/>
    <property type="molecule type" value="Genomic_DNA"/>
</dbReference>
<gene>
    <name evidence="1" type="ORF">HZU75_00880</name>
</gene>
<accession>A0A7D5Z939</accession>
<evidence type="ECO:0000313" key="1">
    <source>
        <dbReference type="EMBL" id="QLI80206.1"/>
    </source>
</evidence>
<dbReference type="Pfam" id="PF11964">
    <property type="entry name" value="SpoIIAA-like"/>
    <property type="match status" value="1"/>
</dbReference>
<protein>
    <submittedName>
        <fullName evidence="1">STAS/SEC14 domain-containing protein</fullName>
    </submittedName>
</protein>
<dbReference type="KEGG" id="cfon:HZU75_00880"/>
<dbReference type="Proteomes" id="UP000510822">
    <property type="component" value="Chromosome"/>
</dbReference>
<sequence length="123" mass="14174">MISISHEANYIHVVIFGQFTLQDYKEFEDNVVYDISFHGPTRLLFDLSEMTGYTLDMAWEELSFAKKHTQDFEKIAVVSDDQWVVWSVWISRAIADANVMVFDAVADAVDWFSEPAQASEIIE</sequence>